<evidence type="ECO:0000313" key="2">
    <source>
        <dbReference type="EMBL" id="SNT60609.1"/>
    </source>
</evidence>
<evidence type="ECO:0000256" key="1">
    <source>
        <dbReference type="SAM" id="SignalP"/>
    </source>
</evidence>
<dbReference type="AlphaFoldDB" id="A0A239P2Q0"/>
<feature type="non-terminal residue" evidence="2">
    <location>
        <position position="57"/>
    </location>
</feature>
<keyword evidence="1" id="KW-0732">Signal</keyword>
<reference evidence="2 3" key="1">
    <citation type="submission" date="2017-06" db="EMBL/GenBank/DDBJ databases">
        <authorList>
            <person name="Kim H.J."/>
            <person name="Triplett B.A."/>
        </authorList>
    </citation>
    <scope>NUCLEOTIDE SEQUENCE [LARGE SCALE GENOMIC DNA]</scope>
    <source>
        <strain evidence="2 3">CGMCC 4.1858</strain>
    </source>
</reference>
<name>A0A239P2Q0_9ACTN</name>
<evidence type="ECO:0000313" key="3">
    <source>
        <dbReference type="Proteomes" id="UP000198280"/>
    </source>
</evidence>
<feature type="signal peptide" evidence="1">
    <location>
        <begin position="1"/>
        <end position="30"/>
    </location>
</feature>
<protein>
    <submittedName>
        <fullName evidence="2">Uncharacterized protein</fullName>
    </submittedName>
</protein>
<dbReference type="EMBL" id="FZOF01000069">
    <property type="protein sequence ID" value="SNT60609.1"/>
    <property type="molecule type" value="Genomic_DNA"/>
</dbReference>
<organism evidence="2 3">
    <name type="scientific">Actinacidiphila glaucinigra</name>
    <dbReference type="NCBI Taxonomy" id="235986"/>
    <lineage>
        <taxon>Bacteria</taxon>
        <taxon>Bacillati</taxon>
        <taxon>Actinomycetota</taxon>
        <taxon>Actinomycetes</taxon>
        <taxon>Kitasatosporales</taxon>
        <taxon>Streptomycetaceae</taxon>
        <taxon>Actinacidiphila</taxon>
    </lineage>
</organism>
<proteinExistence type="predicted"/>
<gene>
    <name evidence="2" type="ORF">SAMN05216252_1691</name>
</gene>
<accession>A0A239P2Q0</accession>
<dbReference type="Proteomes" id="UP000198280">
    <property type="component" value="Unassembled WGS sequence"/>
</dbReference>
<sequence>MTKSIRARATALAFATTAAGLVLPAGAAHAATTCSTGVWVASYYANTTFKGTPKKTT</sequence>
<keyword evidence="3" id="KW-1185">Reference proteome</keyword>
<feature type="chain" id="PRO_5012783013" evidence="1">
    <location>
        <begin position="31"/>
        <end position="57"/>
    </location>
</feature>